<dbReference type="SFLD" id="SFLDS00003">
    <property type="entry name" value="Haloacid_Dehalogenase"/>
    <property type="match status" value="1"/>
</dbReference>
<dbReference type="InterPro" id="IPR023299">
    <property type="entry name" value="ATPase_P-typ_cyto_dom_N"/>
</dbReference>
<reference evidence="25 26" key="1">
    <citation type="journal article" date="2021" name="bioRxiv">
        <title>Unique metabolic strategies in Hadean analogues reveal hints for primordial physiology.</title>
        <authorList>
            <person name="Nobu M.K."/>
            <person name="Nakai R."/>
            <person name="Tamazawa S."/>
            <person name="Mori H."/>
            <person name="Toyoda A."/>
            <person name="Ijiri A."/>
            <person name="Suzuki S."/>
            <person name="Kurokawa K."/>
            <person name="Kamagata Y."/>
            <person name="Tamaki H."/>
        </authorList>
    </citation>
    <scope>NUCLEOTIDE SEQUENCE [LARGE SCALE GENOMIC DNA]</scope>
    <source>
        <strain evidence="25">BS525</strain>
    </source>
</reference>
<dbReference type="InterPro" id="IPR001757">
    <property type="entry name" value="P_typ_ATPase"/>
</dbReference>
<keyword evidence="7 22" id="KW-0479">Metal-binding</keyword>
<evidence type="ECO:0000256" key="15">
    <source>
        <dbReference type="ARBA" id="ARBA00023008"/>
    </source>
</evidence>
<dbReference type="AlphaFoldDB" id="A0A9E2BEY4"/>
<evidence type="ECO:0000256" key="17">
    <source>
        <dbReference type="ARBA" id="ARBA00023136"/>
    </source>
</evidence>
<dbReference type="GO" id="GO:0005524">
    <property type="term" value="F:ATP binding"/>
    <property type="evidence" value="ECO:0007669"/>
    <property type="project" value="UniProtKB-UniRule"/>
</dbReference>
<dbReference type="GO" id="GO:0005507">
    <property type="term" value="F:copper ion binding"/>
    <property type="evidence" value="ECO:0007669"/>
    <property type="project" value="InterPro"/>
</dbReference>
<dbReference type="EMBL" id="QLTW01000005">
    <property type="protein sequence ID" value="MBT9144350.1"/>
    <property type="molecule type" value="Genomic_DNA"/>
</dbReference>
<evidence type="ECO:0000256" key="12">
    <source>
        <dbReference type="ARBA" id="ARBA00022842"/>
    </source>
</evidence>
<dbReference type="InterPro" id="IPR044492">
    <property type="entry name" value="P_typ_ATPase_HD_dom"/>
</dbReference>
<organism evidence="25 26">
    <name type="scientific">Psychracetigena formicireducens</name>
    <dbReference type="NCBI Taxonomy" id="2986056"/>
    <lineage>
        <taxon>Bacteria</taxon>
        <taxon>Bacillati</taxon>
        <taxon>Candidatus Lithacetigenota</taxon>
        <taxon>Candidatus Psychracetigena</taxon>
    </lineage>
</organism>
<dbReference type="PANTHER" id="PTHR43520:SF8">
    <property type="entry name" value="P-TYPE CU(+) TRANSPORTER"/>
    <property type="match status" value="1"/>
</dbReference>
<evidence type="ECO:0000256" key="4">
    <source>
        <dbReference type="ARBA" id="ARBA00015102"/>
    </source>
</evidence>
<dbReference type="InterPro" id="IPR006122">
    <property type="entry name" value="HMA_Cu_ion-bd"/>
</dbReference>
<dbReference type="Gene3D" id="3.40.1110.10">
    <property type="entry name" value="Calcium-transporting ATPase, cytoplasmic domain N"/>
    <property type="match status" value="1"/>
</dbReference>
<dbReference type="InterPro" id="IPR018303">
    <property type="entry name" value="ATPase_P-typ_P_site"/>
</dbReference>
<dbReference type="EC" id="7.2.2.8" evidence="3"/>
<keyword evidence="8" id="KW-0677">Repeat</keyword>
<dbReference type="InterPro" id="IPR023298">
    <property type="entry name" value="ATPase_P-typ_TM_dom_sf"/>
</dbReference>
<dbReference type="PROSITE" id="PS01047">
    <property type="entry name" value="HMA_1"/>
    <property type="match status" value="2"/>
</dbReference>
<evidence type="ECO:0000256" key="23">
    <source>
        <dbReference type="SAM" id="Coils"/>
    </source>
</evidence>
<evidence type="ECO:0000256" key="19">
    <source>
        <dbReference type="ARBA" id="ARBA00033239"/>
    </source>
</evidence>
<dbReference type="InterPro" id="IPR006121">
    <property type="entry name" value="HMA_dom"/>
</dbReference>
<evidence type="ECO:0000256" key="5">
    <source>
        <dbReference type="ARBA" id="ARBA00022448"/>
    </source>
</evidence>
<evidence type="ECO:0000256" key="7">
    <source>
        <dbReference type="ARBA" id="ARBA00022723"/>
    </source>
</evidence>
<dbReference type="InterPro" id="IPR027256">
    <property type="entry name" value="P-typ_ATPase_IB"/>
</dbReference>
<feature type="transmembrane region" description="Helical" evidence="22">
    <location>
        <begin position="797"/>
        <end position="820"/>
    </location>
</feature>
<sequence>MGVNNYKYIRKGDTMSKTVLKIEGMTCTACARSVEKALKQVKGVSEASVNFPAQKAYVTLDNDVTSTDELLRAVKSAGYTATAIEVEGVVTNIEQRAKDTTATVTETYRVSGMSCASCAQSVEKVLNEADGVISAKVNFAINKLTLTYIPGIANPDRLGELVDAAGYKMSLRESAFATAVEEDEEKEVKEARRRLILAGIPSLTISALMMYSMFVHMIEFNLYTAVSAILAFPVIFLAGSKTHKSSINAVRHRSANMDVLVSLGTIPPFLIGLASFIVPVTTFIEMGANIMFFHLIGRYLEARAKGRASQAIRKLLQMGAKTAQILRDGEEVEIAIEALQPGDVMVIRPGEKIPTDGIVVKGHSAVDESMATGESLPVEKQIGSEVIGATINKQGFLHVEATKVGKDTFLSQVIKMVEEAQGSKVPIQEFADRVTGYFVPAIILFAILTFTTWAIFGDSLRSLLVIFSPYLPWVNPNVGRFTLAYLASVAVLVISCPCALGLATPTALMVGSGIGAEKGVLIRRGEAIQTMKDVKVIAFDKTGTLTKGKPAVTEVEVSGELTGEQLLSYAASVESASEHPLAHAVVEAINEQGVKQKEVLEFTSYTGKGVGGEIEGNQVLVGNRGLMQDNRIEVGSLGERMEQLEEQGKTVVIVAVNQKAAGIIAIADTLKEEAKSAVSELKSLGLETVMITGDNKRTAAAIGKQLGIDHVVSEVMPDGKVEEIKRLQEKMGMVIMVGDGINDAPALKQSNVGIAIGTGTDIAMEAADITLIRGDMGGMITAIKLSRATFKKIRQNYFWAWFYNVIAIPVAAMGLLHPMIGMAAMSMSSVNVVWNSLRLHRYNVDPEYKRKHKN</sequence>
<comment type="catalytic activity">
    <reaction evidence="20">
        <text>Cu(+)(in) + ATP + H2O = Cu(+)(out) + ADP + phosphate + H(+)</text>
        <dbReference type="Rhea" id="RHEA:25792"/>
        <dbReference type="ChEBI" id="CHEBI:15377"/>
        <dbReference type="ChEBI" id="CHEBI:15378"/>
        <dbReference type="ChEBI" id="CHEBI:30616"/>
        <dbReference type="ChEBI" id="CHEBI:43474"/>
        <dbReference type="ChEBI" id="CHEBI:49552"/>
        <dbReference type="ChEBI" id="CHEBI:456216"/>
        <dbReference type="EC" id="7.2.2.8"/>
    </reaction>
</comment>
<dbReference type="PRINTS" id="PR00941">
    <property type="entry name" value="CDATPASE"/>
</dbReference>
<feature type="domain" description="HMA" evidence="24">
    <location>
        <begin position="104"/>
        <end position="170"/>
    </location>
</feature>
<evidence type="ECO:0000259" key="24">
    <source>
        <dbReference type="PROSITE" id="PS50846"/>
    </source>
</evidence>
<evidence type="ECO:0000256" key="6">
    <source>
        <dbReference type="ARBA" id="ARBA00022692"/>
    </source>
</evidence>
<name>A0A9E2BEY4_PSYF1</name>
<evidence type="ECO:0000256" key="20">
    <source>
        <dbReference type="ARBA" id="ARBA00049289"/>
    </source>
</evidence>
<dbReference type="Pfam" id="PF00702">
    <property type="entry name" value="Hydrolase"/>
    <property type="match status" value="1"/>
</dbReference>
<evidence type="ECO:0000256" key="21">
    <source>
        <dbReference type="ARBA" id="ARBA00077729"/>
    </source>
</evidence>
<keyword evidence="14 22" id="KW-1133">Transmembrane helix</keyword>
<dbReference type="InterPro" id="IPR059000">
    <property type="entry name" value="ATPase_P-type_domA"/>
</dbReference>
<keyword evidence="11 22" id="KW-0067">ATP-binding</keyword>
<proteinExistence type="inferred from homology"/>
<evidence type="ECO:0000256" key="9">
    <source>
        <dbReference type="ARBA" id="ARBA00022741"/>
    </source>
</evidence>
<dbReference type="FunFam" id="3.30.70.100:FF:000001">
    <property type="entry name" value="ATPase copper transporting beta"/>
    <property type="match status" value="1"/>
</dbReference>
<dbReference type="Pfam" id="PF00122">
    <property type="entry name" value="E1-E2_ATPase"/>
    <property type="match status" value="1"/>
</dbReference>
<dbReference type="PROSITE" id="PS50846">
    <property type="entry name" value="HMA_2"/>
    <property type="match status" value="2"/>
</dbReference>
<dbReference type="GO" id="GO:0005886">
    <property type="term" value="C:plasma membrane"/>
    <property type="evidence" value="ECO:0007669"/>
    <property type="project" value="UniProtKB-SubCell"/>
</dbReference>
<evidence type="ECO:0000256" key="3">
    <source>
        <dbReference type="ARBA" id="ARBA00012517"/>
    </source>
</evidence>
<keyword evidence="22" id="KW-1003">Cell membrane</keyword>
<dbReference type="GO" id="GO:0016887">
    <property type="term" value="F:ATP hydrolysis activity"/>
    <property type="evidence" value="ECO:0007669"/>
    <property type="project" value="InterPro"/>
</dbReference>
<dbReference type="PRINTS" id="PR00119">
    <property type="entry name" value="CATATPASE"/>
</dbReference>
<dbReference type="SFLD" id="SFLDG00002">
    <property type="entry name" value="C1.7:_P-type_atpase_like"/>
    <property type="match status" value="1"/>
</dbReference>
<keyword evidence="23" id="KW-0175">Coiled coil</keyword>
<comment type="similarity">
    <text evidence="2 22">Belongs to the cation transport ATPase (P-type) (TC 3.A.3) family. Type IB subfamily.</text>
</comment>
<dbReference type="GO" id="GO:0140581">
    <property type="term" value="F:P-type monovalent copper transporter activity"/>
    <property type="evidence" value="ECO:0007669"/>
    <property type="project" value="UniProtKB-EC"/>
</dbReference>
<dbReference type="InterPro" id="IPR036412">
    <property type="entry name" value="HAD-like_sf"/>
</dbReference>
<dbReference type="GO" id="GO:0043682">
    <property type="term" value="F:P-type divalent copper transporter activity"/>
    <property type="evidence" value="ECO:0007669"/>
    <property type="project" value="TreeGrafter"/>
</dbReference>
<dbReference type="SFLD" id="SFLDF00027">
    <property type="entry name" value="p-type_atpase"/>
    <property type="match status" value="1"/>
</dbReference>
<feature type="domain" description="HMA" evidence="24">
    <location>
        <begin position="16"/>
        <end position="82"/>
    </location>
</feature>
<keyword evidence="10" id="KW-0187">Copper transport</keyword>
<dbReference type="Pfam" id="PF00403">
    <property type="entry name" value="HMA"/>
    <property type="match status" value="2"/>
</dbReference>
<comment type="caution">
    <text evidence="25">The sequence shown here is derived from an EMBL/GenBank/DDBJ whole genome shotgun (WGS) entry which is preliminary data.</text>
</comment>
<evidence type="ECO:0000256" key="13">
    <source>
        <dbReference type="ARBA" id="ARBA00022967"/>
    </source>
</evidence>
<evidence type="ECO:0000256" key="11">
    <source>
        <dbReference type="ARBA" id="ARBA00022840"/>
    </source>
</evidence>
<feature type="transmembrane region" description="Helical" evidence="22">
    <location>
        <begin position="483"/>
        <end position="503"/>
    </location>
</feature>
<dbReference type="CDD" id="cd02094">
    <property type="entry name" value="P-type_ATPase_Cu-like"/>
    <property type="match status" value="1"/>
</dbReference>
<dbReference type="SUPFAM" id="SSF81665">
    <property type="entry name" value="Calcium ATPase, transmembrane domain M"/>
    <property type="match status" value="1"/>
</dbReference>
<dbReference type="InterPro" id="IPR036163">
    <property type="entry name" value="HMA_dom_sf"/>
</dbReference>
<dbReference type="Gene3D" id="3.40.50.1000">
    <property type="entry name" value="HAD superfamily/HAD-like"/>
    <property type="match status" value="1"/>
</dbReference>
<feature type="transmembrane region" description="Helical" evidence="22">
    <location>
        <begin position="220"/>
        <end position="238"/>
    </location>
</feature>
<gene>
    <name evidence="25" type="primary">copA</name>
    <name evidence="25" type="ORF">DDT42_00185</name>
</gene>
<keyword evidence="12" id="KW-0460">Magnesium</keyword>
<dbReference type="NCBIfam" id="TIGR01525">
    <property type="entry name" value="ATPase-IB_hvy"/>
    <property type="match status" value="1"/>
</dbReference>
<evidence type="ECO:0000256" key="22">
    <source>
        <dbReference type="RuleBase" id="RU362081"/>
    </source>
</evidence>
<evidence type="ECO:0000313" key="26">
    <source>
        <dbReference type="Proteomes" id="UP000811545"/>
    </source>
</evidence>
<feature type="coiled-coil region" evidence="23">
    <location>
        <begin position="627"/>
        <end position="687"/>
    </location>
</feature>
<evidence type="ECO:0000256" key="10">
    <source>
        <dbReference type="ARBA" id="ARBA00022796"/>
    </source>
</evidence>
<feature type="transmembrane region" description="Helical" evidence="22">
    <location>
        <begin position="434"/>
        <end position="456"/>
    </location>
</feature>
<keyword evidence="5" id="KW-0813">Transport</keyword>
<dbReference type="InterPro" id="IPR023214">
    <property type="entry name" value="HAD_sf"/>
</dbReference>
<evidence type="ECO:0000256" key="18">
    <source>
        <dbReference type="ARBA" id="ARBA00029719"/>
    </source>
</evidence>
<evidence type="ECO:0000256" key="16">
    <source>
        <dbReference type="ARBA" id="ARBA00023065"/>
    </source>
</evidence>
<dbReference type="NCBIfam" id="TIGR00003">
    <property type="entry name" value="copper ion binding protein"/>
    <property type="match status" value="1"/>
</dbReference>
<keyword evidence="6 22" id="KW-0812">Transmembrane</keyword>
<accession>A0A9E2BEY4</accession>
<evidence type="ECO:0000256" key="8">
    <source>
        <dbReference type="ARBA" id="ARBA00022737"/>
    </source>
</evidence>
<evidence type="ECO:0000313" key="25">
    <source>
        <dbReference type="EMBL" id="MBT9144350.1"/>
    </source>
</evidence>
<dbReference type="PROSITE" id="PS00154">
    <property type="entry name" value="ATPASE_E1_E2"/>
    <property type="match status" value="1"/>
</dbReference>
<dbReference type="Gene3D" id="3.30.70.100">
    <property type="match status" value="2"/>
</dbReference>
<dbReference type="FunFam" id="2.70.150.10:FF:000002">
    <property type="entry name" value="Copper-transporting ATPase 1, putative"/>
    <property type="match status" value="1"/>
</dbReference>
<protein>
    <recommendedName>
        <fullName evidence="4">Copper-exporting P-type ATPase</fullName>
        <ecNumber evidence="3">7.2.2.8</ecNumber>
    </recommendedName>
    <alternativeName>
        <fullName evidence="18">Copper-exporting P-type ATPase A</fullName>
    </alternativeName>
    <alternativeName>
        <fullName evidence="19">Cu(+)-exporting ATPase</fullName>
    </alternativeName>
    <alternativeName>
        <fullName evidence="21">Protein HEAVY METAL ATPASE 5</fullName>
    </alternativeName>
</protein>
<dbReference type="Proteomes" id="UP000811545">
    <property type="component" value="Unassembled WGS sequence"/>
</dbReference>
<evidence type="ECO:0000256" key="14">
    <source>
        <dbReference type="ARBA" id="ARBA00022989"/>
    </source>
</evidence>
<dbReference type="SUPFAM" id="SSF81653">
    <property type="entry name" value="Calcium ATPase, transduction domain A"/>
    <property type="match status" value="1"/>
</dbReference>
<dbReference type="CDD" id="cd00371">
    <property type="entry name" value="HMA"/>
    <property type="match status" value="2"/>
</dbReference>
<dbReference type="PANTHER" id="PTHR43520">
    <property type="entry name" value="ATP7, ISOFORM B"/>
    <property type="match status" value="1"/>
</dbReference>
<dbReference type="FunFam" id="3.30.70.100:FF:000033">
    <property type="entry name" value="Copper-transporting ATPase HMA5"/>
    <property type="match status" value="1"/>
</dbReference>
<dbReference type="InterPro" id="IPR008250">
    <property type="entry name" value="ATPase_P-typ_transduc_dom_A_sf"/>
</dbReference>
<dbReference type="InterPro" id="IPR017969">
    <property type="entry name" value="Heavy-metal-associated_CS"/>
</dbReference>
<keyword evidence="15" id="KW-0186">Copper</keyword>
<keyword evidence="17 22" id="KW-0472">Membrane</keyword>
<evidence type="ECO:0000256" key="1">
    <source>
        <dbReference type="ARBA" id="ARBA00004651"/>
    </source>
</evidence>
<dbReference type="Gene3D" id="2.70.150.10">
    <property type="entry name" value="Calcium-transporting ATPase, cytoplasmic transduction domain A"/>
    <property type="match status" value="1"/>
</dbReference>
<dbReference type="GO" id="GO:0055070">
    <property type="term" value="P:copper ion homeostasis"/>
    <property type="evidence" value="ECO:0007669"/>
    <property type="project" value="TreeGrafter"/>
</dbReference>
<feature type="transmembrane region" description="Helical" evidence="22">
    <location>
        <begin position="283"/>
        <end position="300"/>
    </location>
</feature>
<keyword evidence="16" id="KW-0406">Ion transport</keyword>
<feature type="transmembrane region" description="Helical" evidence="22">
    <location>
        <begin position="259"/>
        <end position="277"/>
    </location>
</feature>
<dbReference type="FunFam" id="3.40.50.1000:FF:000144">
    <property type="entry name" value="copper-transporting ATPase 1 isoform X2"/>
    <property type="match status" value="1"/>
</dbReference>
<feature type="transmembrane region" description="Helical" evidence="22">
    <location>
        <begin position="195"/>
        <end position="214"/>
    </location>
</feature>
<dbReference type="SUPFAM" id="SSF56784">
    <property type="entry name" value="HAD-like"/>
    <property type="match status" value="1"/>
</dbReference>
<dbReference type="NCBIfam" id="TIGR01494">
    <property type="entry name" value="ATPase_P-type"/>
    <property type="match status" value="2"/>
</dbReference>
<keyword evidence="13" id="KW-1278">Translocase</keyword>
<comment type="subcellular location">
    <subcellularLocation>
        <location evidence="1">Cell membrane</location>
        <topology evidence="1">Multi-pass membrane protein</topology>
    </subcellularLocation>
</comment>
<dbReference type="SUPFAM" id="SSF55008">
    <property type="entry name" value="HMA, heavy metal-associated domain"/>
    <property type="match status" value="2"/>
</dbReference>
<keyword evidence="9 22" id="KW-0547">Nucleotide-binding</keyword>
<evidence type="ECO:0000256" key="2">
    <source>
        <dbReference type="ARBA" id="ARBA00006024"/>
    </source>
</evidence>